<dbReference type="GO" id="GO:0016627">
    <property type="term" value="F:oxidoreductase activity, acting on the CH-CH group of donors"/>
    <property type="evidence" value="ECO:0007669"/>
    <property type="project" value="InterPro"/>
</dbReference>
<accession>F9DRX8</accession>
<dbReference type="Pfam" id="PF00441">
    <property type="entry name" value="Acyl-CoA_dh_1"/>
    <property type="match status" value="1"/>
</dbReference>
<proteinExistence type="predicted"/>
<evidence type="ECO:0000256" key="1">
    <source>
        <dbReference type="ARBA" id="ARBA00022630"/>
    </source>
</evidence>
<dbReference type="Proteomes" id="UP000005316">
    <property type="component" value="Unassembled WGS sequence"/>
</dbReference>
<dbReference type="InterPro" id="IPR009075">
    <property type="entry name" value="AcylCo_DH/oxidase_C"/>
</dbReference>
<dbReference type="RefSeq" id="WP_009766425.1">
    <property type="nucleotide sequence ID" value="NZ_GL982997.1"/>
</dbReference>
<organism evidence="3 4">
    <name type="scientific">Sporosarcina newyorkensis 2681</name>
    <dbReference type="NCBI Taxonomy" id="1027292"/>
    <lineage>
        <taxon>Bacteria</taxon>
        <taxon>Bacillati</taxon>
        <taxon>Bacillota</taxon>
        <taxon>Bacilli</taxon>
        <taxon>Bacillales</taxon>
        <taxon>Caryophanaceae</taxon>
        <taxon>Sporosarcina</taxon>
    </lineage>
</organism>
<feature type="domain" description="Acyl-CoA dehydrogenase/oxidase C-terminal" evidence="2">
    <location>
        <begin position="2"/>
        <end position="46"/>
    </location>
</feature>
<evidence type="ECO:0000313" key="3">
    <source>
        <dbReference type="EMBL" id="EGQ26407.1"/>
    </source>
</evidence>
<evidence type="ECO:0000313" key="4">
    <source>
        <dbReference type="Proteomes" id="UP000005316"/>
    </source>
</evidence>
<dbReference type="AlphaFoldDB" id="F9DRX8"/>
<dbReference type="eggNOG" id="COG1960">
    <property type="taxonomic scope" value="Bacteria"/>
</dbReference>
<dbReference type="SUPFAM" id="SSF47203">
    <property type="entry name" value="Acyl-CoA dehydrogenase C-terminal domain-like"/>
    <property type="match status" value="1"/>
</dbReference>
<dbReference type="EMBL" id="AFPZ01000044">
    <property type="protein sequence ID" value="EGQ26407.1"/>
    <property type="molecule type" value="Genomic_DNA"/>
</dbReference>
<dbReference type="Gene3D" id="1.20.140.10">
    <property type="entry name" value="Butyryl-CoA Dehydrogenase, subunit A, domain 3"/>
    <property type="match status" value="1"/>
</dbReference>
<sequence length="134" mass="15528">MAISLFGGHGAIEDFSAIPRLFRDSLVNELWEGPRNVLLTQIYRDLFQLRKTVPIETVLETMFPHLSLIDVTQYTSRIEAIMGINIMEAPTPFNKMAAMNWESLWEELFLSFQQAVTKPFEEQPILREEILNNL</sequence>
<keyword evidence="1" id="KW-0285">Flavoprotein</keyword>
<name>F9DRX8_9BACL</name>
<dbReference type="HOGENOM" id="CLU_1894888_0_0_9"/>
<dbReference type="InterPro" id="IPR036250">
    <property type="entry name" value="AcylCo_DH-like_C"/>
</dbReference>
<evidence type="ECO:0000259" key="2">
    <source>
        <dbReference type="Pfam" id="PF00441"/>
    </source>
</evidence>
<gene>
    <name evidence="3" type="ORF">HMPREF9372_1558</name>
</gene>
<comment type="caution">
    <text evidence="3">The sequence shown here is derived from an EMBL/GenBank/DDBJ whole genome shotgun (WGS) entry which is preliminary data.</text>
</comment>
<protein>
    <recommendedName>
        <fullName evidence="2">Acyl-CoA dehydrogenase/oxidase C-terminal domain-containing protein</fullName>
    </recommendedName>
</protein>
<reference evidence="3 4" key="1">
    <citation type="submission" date="2011-04" db="EMBL/GenBank/DDBJ databases">
        <authorList>
            <person name="Muzny D."/>
            <person name="Qin X."/>
            <person name="Deng J."/>
            <person name="Jiang H."/>
            <person name="Liu Y."/>
            <person name="Qu J."/>
            <person name="Song X.-Z."/>
            <person name="Zhang L."/>
            <person name="Thornton R."/>
            <person name="Coyle M."/>
            <person name="Francisco L."/>
            <person name="Jackson L."/>
            <person name="Javaid M."/>
            <person name="Korchina V."/>
            <person name="Kovar C."/>
            <person name="Mata R."/>
            <person name="Mathew T."/>
            <person name="Ngo R."/>
            <person name="Nguyen L."/>
            <person name="Nguyen N."/>
            <person name="Okwuonu G."/>
            <person name="Ongeri F."/>
            <person name="Pham C."/>
            <person name="Simmons D."/>
            <person name="Wilczek-Boney K."/>
            <person name="Hale W."/>
            <person name="Jakkamsetti A."/>
            <person name="Pham P."/>
            <person name="Ruth R."/>
            <person name="San Lucas F."/>
            <person name="Warren J."/>
            <person name="Zhang J."/>
            <person name="Zhao Z."/>
            <person name="Zhou C."/>
            <person name="Zhu D."/>
            <person name="Lee S."/>
            <person name="Bess C."/>
            <person name="Blankenburg K."/>
            <person name="Forbes L."/>
            <person name="Fu Q."/>
            <person name="Gubbala S."/>
            <person name="Hirani K."/>
            <person name="Jayaseelan J.C."/>
            <person name="Lara F."/>
            <person name="Munidasa M."/>
            <person name="Palculict T."/>
            <person name="Patil S."/>
            <person name="Pu L.-L."/>
            <person name="Saada N."/>
            <person name="Tang L."/>
            <person name="Weissenberger G."/>
            <person name="Zhu Y."/>
            <person name="Hemphill L."/>
            <person name="Shang Y."/>
            <person name="Youmans B."/>
            <person name="Ayvaz T."/>
            <person name="Ross M."/>
            <person name="Santibanez J."/>
            <person name="Aqrawi P."/>
            <person name="Gross S."/>
            <person name="Joshi V."/>
            <person name="Fowler G."/>
            <person name="Nazareth L."/>
            <person name="Reid J."/>
            <person name="Worley K."/>
            <person name="Petrosino J."/>
            <person name="Highlander S."/>
            <person name="Gibbs R."/>
        </authorList>
    </citation>
    <scope>NUCLEOTIDE SEQUENCE [LARGE SCALE GENOMIC DNA]</scope>
    <source>
        <strain evidence="3 4">2681</strain>
    </source>
</reference>